<evidence type="ECO:0000313" key="3">
    <source>
        <dbReference type="Proteomes" id="UP000250235"/>
    </source>
</evidence>
<evidence type="ECO:0000313" key="2">
    <source>
        <dbReference type="EMBL" id="KZV48866.1"/>
    </source>
</evidence>
<name>A0A2Z7CVL4_9LAMI</name>
<gene>
    <name evidence="2" type="ORF">F511_16673</name>
</gene>
<evidence type="ECO:0000256" key="1">
    <source>
        <dbReference type="SAM" id="SignalP"/>
    </source>
</evidence>
<proteinExistence type="predicted"/>
<sequence>MIVAAESLLLELLRYVVSCWICFAKRPTAEFFVGQSWLDRPVAGFFSSSRLLLSVKSKRCRVNLFERHHFDIIEKYLLIHNNRSYLLILQSQRNTHNPLAAGSKTQRFNLTKRRRSTYSSQLSRLHSSLRRV</sequence>
<dbReference type="AlphaFoldDB" id="A0A2Z7CVL4"/>
<dbReference type="EMBL" id="KQ993804">
    <property type="protein sequence ID" value="KZV48866.1"/>
    <property type="molecule type" value="Genomic_DNA"/>
</dbReference>
<keyword evidence="3" id="KW-1185">Reference proteome</keyword>
<feature type="signal peptide" evidence="1">
    <location>
        <begin position="1"/>
        <end position="18"/>
    </location>
</feature>
<keyword evidence="1" id="KW-0732">Signal</keyword>
<evidence type="ECO:0008006" key="4">
    <source>
        <dbReference type="Google" id="ProtNLM"/>
    </source>
</evidence>
<reference evidence="2 3" key="1">
    <citation type="journal article" date="2015" name="Proc. Natl. Acad. Sci. U.S.A.">
        <title>The resurrection genome of Boea hygrometrica: A blueprint for survival of dehydration.</title>
        <authorList>
            <person name="Xiao L."/>
            <person name="Yang G."/>
            <person name="Zhang L."/>
            <person name="Yang X."/>
            <person name="Zhao S."/>
            <person name="Ji Z."/>
            <person name="Zhou Q."/>
            <person name="Hu M."/>
            <person name="Wang Y."/>
            <person name="Chen M."/>
            <person name="Xu Y."/>
            <person name="Jin H."/>
            <person name="Xiao X."/>
            <person name="Hu G."/>
            <person name="Bao F."/>
            <person name="Hu Y."/>
            <person name="Wan P."/>
            <person name="Li L."/>
            <person name="Deng X."/>
            <person name="Kuang T."/>
            <person name="Xiang C."/>
            <person name="Zhu J.K."/>
            <person name="Oliver M.J."/>
            <person name="He Y."/>
        </authorList>
    </citation>
    <scope>NUCLEOTIDE SEQUENCE [LARGE SCALE GENOMIC DNA]</scope>
    <source>
        <strain evidence="3">cv. XS01</strain>
    </source>
</reference>
<organism evidence="2 3">
    <name type="scientific">Dorcoceras hygrometricum</name>
    <dbReference type="NCBI Taxonomy" id="472368"/>
    <lineage>
        <taxon>Eukaryota</taxon>
        <taxon>Viridiplantae</taxon>
        <taxon>Streptophyta</taxon>
        <taxon>Embryophyta</taxon>
        <taxon>Tracheophyta</taxon>
        <taxon>Spermatophyta</taxon>
        <taxon>Magnoliopsida</taxon>
        <taxon>eudicotyledons</taxon>
        <taxon>Gunneridae</taxon>
        <taxon>Pentapetalae</taxon>
        <taxon>asterids</taxon>
        <taxon>lamiids</taxon>
        <taxon>Lamiales</taxon>
        <taxon>Gesneriaceae</taxon>
        <taxon>Didymocarpoideae</taxon>
        <taxon>Trichosporeae</taxon>
        <taxon>Loxocarpinae</taxon>
        <taxon>Dorcoceras</taxon>
    </lineage>
</organism>
<feature type="chain" id="PRO_5016343502" description="Secreted protein" evidence="1">
    <location>
        <begin position="19"/>
        <end position="132"/>
    </location>
</feature>
<dbReference type="Proteomes" id="UP000250235">
    <property type="component" value="Unassembled WGS sequence"/>
</dbReference>
<accession>A0A2Z7CVL4</accession>
<protein>
    <recommendedName>
        <fullName evidence="4">Secreted protein</fullName>
    </recommendedName>
</protein>